<feature type="transmembrane region" description="Helical" evidence="10">
    <location>
        <begin position="59"/>
        <end position="77"/>
    </location>
</feature>
<evidence type="ECO:0000256" key="2">
    <source>
        <dbReference type="ARBA" id="ARBA00022448"/>
    </source>
</evidence>
<feature type="transmembrane region" description="Helical" evidence="10">
    <location>
        <begin position="332"/>
        <end position="352"/>
    </location>
</feature>
<feature type="transmembrane region" description="Helical" evidence="10">
    <location>
        <begin position="295"/>
        <end position="320"/>
    </location>
</feature>
<dbReference type="Pfam" id="PF02080">
    <property type="entry name" value="TrkA_C"/>
    <property type="match status" value="1"/>
</dbReference>
<evidence type="ECO:0000256" key="3">
    <source>
        <dbReference type="ARBA" id="ARBA00022449"/>
    </source>
</evidence>
<keyword evidence="13" id="KW-1185">Reference proteome</keyword>
<evidence type="ECO:0000256" key="10">
    <source>
        <dbReference type="SAM" id="Phobius"/>
    </source>
</evidence>
<proteinExistence type="predicted"/>
<dbReference type="Gene3D" id="3.30.70.1450">
    <property type="entry name" value="Regulator of K+ conductance, C-terminal domain"/>
    <property type="match status" value="1"/>
</dbReference>
<dbReference type="Pfam" id="PF00999">
    <property type="entry name" value="Na_H_Exchanger"/>
    <property type="match status" value="1"/>
</dbReference>
<gene>
    <name evidence="12" type="primary">nhaP2</name>
    <name evidence="12" type="ORF">LMG8286_00445</name>
</gene>
<evidence type="ECO:0000313" key="13">
    <source>
        <dbReference type="Proteomes" id="UP000789359"/>
    </source>
</evidence>
<accession>A0ABM8Q1A2</accession>
<keyword evidence="6 10" id="KW-0812">Transmembrane</keyword>
<dbReference type="PANTHER" id="PTHR32507:SF7">
    <property type="entry name" value="K(+)_H(+) ANTIPORTER NHAP2"/>
    <property type="match status" value="1"/>
</dbReference>
<comment type="subcellular location">
    <subcellularLocation>
        <location evidence="1">Cell membrane</location>
        <topology evidence="1">Multi-pass membrane protein</topology>
    </subcellularLocation>
</comment>
<evidence type="ECO:0000256" key="4">
    <source>
        <dbReference type="ARBA" id="ARBA00022475"/>
    </source>
</evidence>
<dbReference type="InterPro" id="IPR006153">
    <property type="entry name" value="Cation/H_exchanger_TM"/>
</dbReference>
<keyword evidence="8" id="KW-0406">Ion transport</keyword>
<feature type="domain" description="RCK C-terminal" evidence="11">
    <location>
        <begin position="398"/>
        <end position="478"/>
    </location>
</feature>
<reference evidence="12 13" key="1">
    <citation type="submission" date="2020-11" db="EMBL/GenBank/DDBJ databases">
        <authorList>
            <person name="Peeters C."/>
        </authorList>
    </citation>
    <scope>NUCLEOTIDE SEQUENCE [LARGE SCALE GENOMIC DNA]</scope>
    <source>
        <strain evidence="12 13">LMG 8286</strain>
    </source>
</reference>
<dbReference type="PROSITE" id="PS51202">
    <property type="entry name" value="RCK_C"/>
    <property type="match status" value="1"/>
</dbReference>
<dbReference type="InterPro" id="IPR006037">
    <property type="entry name" value="RCK_C"/>
</dbReference>
<feature type="transmembrane region" description="Helical" evidence="10">
    <location>
        <begin position="83"/>
        <end position="105"/>
    </location>
</feature>
<sequence length="478" mass="52061">MENLLLFFAILLITSILASKFTDRLGIPSLLVFLGVGMLAGSDGLLGVSFDDQSMTQNVGMLALIFILYAGGLDTVFNSIKPVFSRGIILATAGVILTALALLPVAKFLLGYSWLEAFLLCAIISSTDAAAVFAVLKANNLSLKNNIGPLLELESGSNDPMAIFLTLTLIQIISLSQLPTGNDIALTFIKQFGIGAVLGYIFGILLPGIFNRIKLKISGLYPVFSVAWILLLYTVCAKLGGNGYLAVYMAGIFINKKEFVHKKNLIGFHDGIAWAMQLVVFLTLGLLVTPSELPGIALMAFLLALWLIFVARPIGVFVSLVYSRFGFKDKLFISWVGLRGVVPIVLATYTYGGGLEHANMIFNIIFFMVLISICLQGASIPYAARKFDVVLEEEPKQPPLSSSPILTYALKQFCVQPNSTLVGKSLAEINLPTTLLVIMIKRNNEYIKPTGSFIFENADTLLIQCENSEIYDECMSKF</sequence>
<keyword evidence="5" id="KW-0633">Potassium transport</keyword>
<keyword evidence="4" id="KW-1003">Cell membrane</keyword>
<evidence type="ECO:0000259" key="11">
    <source>
        <dbReference type="PROSITE" id="PS51202"/>
    </source>
</evidence>
<dbReference type="NCBIfam" id="NF003716">
    <property type="entry name" value="PRK05326.1-3"/>
    <property type="match status" value="1"/>
</dbReference>
<organism evidence="12 13">
    <name type="scientific">Campylobacter suis</name>
    <dbReference type="NCBI Taxonomy" id="2790657"/>
    <lineage>
        <taxon>Bacteria</taxon>
        <taxon>Pseudomonadati</taxon>
        <taxon>Campylobacterota</taxon>
        <taxon>Epsilonproteobacteria</taxon>
        <taxon>Campylobacterales</taxon>
        <taxon>Campylobacteraceae</taxon>
        <taxon>Campylobacter</taxon>
    </lineage>
</organism>
<evidence type="ECO:0000256" key="8">
    <source>
        <dbReference type="ARBA" id="ARBA00023065"/>
    </source>
</evidence>
<keyword evidence="7 10" id="KW-1133">Transmembrane helix</keyword>
<keyword evidence="2" id="KW-0813">Transport</keyword>
<evidence type="ECO:0000256" key="1">
    <source>
        <dbReference type="ARBA" id="ARBA00004651"/>
    </source>
</evidence>
<evidence type="ECO:0000256" key="7">
    <source>
        <dbReference type="ARBA" id="ARBA00022989"/>
    </source>
</evidence>
<dbReference type="EMBL" id="CAJHOE010000001">
    <property type="protein sequence ID" value="CAD7286612.1"/>
    <property type="molecule type" value="Genomic_DNA"/>
</dbReference>
<feature type="transmembrane region" description="Helical" evidence="10">
    <location>
        <begin position="117"/>
        <end position="136"/>
    </location>
</feature>
<comment type="caution">
    <text evidence="12">The sequence shown here is derived from an EMBL/GenBank/DDBJ whole genome shotgun (WGS) entry which is preliminary data.</text>
</comment>
<dbReference type="SUPFAM" id="SSF116726">
    <property type="entry name" value="TrkA C-terminal domain-like"/>
    <property type="match status" value="1"/>
</dbReference>
<name>A0ABM8Q1A2_9BACT</name>
<feature type="transmembrane region" description="Helical" evidence="10">
    <location>
        <begin position="230"/>
        <end position="254"/>
    </location>
</feature>
<feature type="transmembrane region" description="Helical" evidence="10">
    <location>
        <begin position="192"/>
        <end position="210"/>
    </location>
</feature>
<dbReference type="InterPro" id="IPR038770">
    <property type="entry name" value="Na+/solute_symporter_sf"/>
</dbReference>
<feature type="transmembrane region" description="Helical" evidence="10">
    <location>
        <begin position="28"/>
        <end position="47"/>
    </location>
</feature>
<dbReference type="NCBIfam" id="NF003715">
    <property type="entry name" value="PRK05326.1-2"/>
    <property type="match status" value="1"/>
</dbReference>
<keyword evidence="5" id="KW-0630">Potassium</keyword>
<protein>
    <submittedName>
        <fullName evidence="12">K(+)/H(+) antiporter NhaP2</fullName>
    </submittedName>
</protein>
<evidence type="ECO:0000256" key="5">
    <source>
        <dbReference type="ARBA" id="ARBA00022538"/>
    </source>
</evidence>
<keyword evidence="3" id="KW-0050">Antiport</keyword>
<feature type="transmembrane region" description="Helical" evidence="10">
    <location>
        <begin position="358"/>
        <end position="378"/>
    </location>
</feature>
<dbReference type="Proteomes" id="UP000789359">
    <property type="component" value="Unassembled WGS sequence"/>
</dbReference>
<evidence type="ECO:0000313" key="12">
    <source>
        <dbReference type="EMBL" id="CAD7286612.1"/>
    </source>
</evidence>
<evidence type="ECO:0000256" key="9">
    <source>
        <dbReference type="ARBA" id="ARBA00023136"/>
    </source>
</evidence>
<dbReference type="InterPro" id="IPR036721">
    <property type="entry name" value="RCK_C_sf"/>
</dbReference>
<dbReference type="PANTHER" id="PTHR32507">
    <property type="entry name" value="NA(+)/H(+) ANTIPORTER 1"/>
    <property type="match status" value="1"/>
</dbReference>
<dbReference type="Gene3D" id="1.20.1530.20">
    <property type="match status" value="1"/>
</dbReference>
<evidence type="ECO:0000256" key="6">
    <source>
        <dbReference type="ARBA" id="ARBA00022692"/>
    </source>
</evidence>
<feature type="transmembrane region" description="Helical" evidence="10">
    <location>
        <begin position="266"/>
        <end position="289"/>
    </location>
</feature>
<dbReference type="RefSeq" id="WP_230056231.1">
    <property type="nucleotide sequence ID" value="NZ_CAJHOE010000001.1"/>
</dbReference>
<keyword evidence="9 10" id="KW-0472">Membrane</keyword>